<evidence type="ECO:0008006" key="4">
    <source>
        <dbReference type="Google" id="ProtNLM"/>
    </source>
</evidence>
<dbReference type="GO" id="GO:0016020">
    <property type="term" value="C:membrane"/>
    <property type="evidence" value="ECO:0007669"/>
    <property type="project" value="InterPro"/>
</dbReference>
<reference evidence="3" key="1">
    <citation type="journal article" date="2020" name="Nature">
        <title>Giant virus diversity and host interactions through global metagenomics.</title>
        <authorList>
            <person name="Schulz F."/>
            <person name="Roux S."/>
            <person name="Paez-Espino D."/>
            <person name="Jungbluth S."/>
            <person name="Walsh D.A."/>
            <person name="Denef V.J."/>
            <person name="McMahon K.D."/>
            <person name="Konstantinidis K.T."/>
            <person name="Eloe-Fadrosh E.A."/>
            <person name="Kyrpides N.C."/>
            <person name="Woyke T."/>
        </authorList>
    </citation>
    <scope>NUCLEOTIDE SEQUENCE</scope>
    <source>
        <strain evidence="3">GVMAG-S-1101164-67</strain>
    </source>
</reference>
<dbReference type="AlphaFoldDB" id="A0A6C0K0S2"/>
<dbReference type="PANTHER" id="PTHR11927">
    <property type="entry name" value="GALACTOSIDE 2-L-FUCOSYLTRANSFERASE"/>
    <property type="match status" value="1"/>
</dbReference>
<dbReference type="InterPro" id="IPR002516">
    <property type="entry name" value="Glyco_trans_11"/>
</dbReference>
<proteinExistence type="predicted"/>
<dbReference type="GO" id="GO:0008107">
    <property type="term" value="F:galactoside 2-alpha-L-fucosyltransferase activity"/>
    <property type="evidence" value="ECO:0007669"/>
    <property type="project" value="InterPro"/>
</dbReference>
<accession>A0A6C0K0S2</accession>
<protein>
    <recommendedName>
        <fullName evidence="4">Glycosyltransferase</fullName>
    </recommendedName>
</protein>
<evidence type="ECO:0000313" key="3">
    <source>
        <dbReference type="EMBL" id="QHU10237.1"/>
    </source>
</evidence>
<dbReference type="GO" id="GO:0005975">
    <property type="term" value="P:carbohydrate metabolic process"/>
    <property type="evidence" value="ECO:0007669"/>
    <property type="project" value="InterPro"/>
</dbReference>
<dbReference type="EMBL" id="MN740752">
    <property type="protein sequence ID" value="QHU10237.1"/>
    <property type="molecule type" value="Genomic_DNA"/>
</dbReference>
<evidence type="ECO:0000256" key="1">
    <source>
        <dbReference type="ARBA" id="ARBA00022676"/>
    </source>
</evidence>
<organism evidence="3">
    <name type="scientific">viral metagenome</name>
    <dbReference type="NCBI Taxonomy" id="1070528"/>
    <lineage>
        <taxon>unclassified sequences</taxon>
        <taxon>metagenomes</taxon>
        <taxon>organismal metagenomes</taxon>
    </lineage>
</organism>
<sequence>MITIQLMGGLGNQLFQIFATISYAFEHGHQFVFPYSDRLLVGKIRQTYWHNFLTNIMLFTTKNRVCKFSNDDLKSLPVIQESGFHYTKIQSVPANNSFSLNGYYQSYKYFEAYQDKIYAMILLSNQQNSVRTKYAKYFDNTSTISMHFRLGDYKEKQHYHPIMPKEYYESALTYILNMKYGLDTPVRILYFCEAEDNIIVDSVIDYIRMKFSQYSKLEIVKVEDGMEDWQQLLLMSCCNDNIIANSSFSWWGAYLNKNANKYVCYPHIWFGPAMGEIKLDDLFPPSWNKI</sequence>
<keyword evidence="1" id="KW-0328">Glycosyltransferase</keyword>
<dbReference type="Gene3D" id="3.40.50.11350">
    <property type="match status" value="1"/>
</dbReference>
<dbReference type="CDD" id="cd11301">
    <property type="entry name" value="Fut1_Fut2_like"/>
    <property type="match status" value="1"/>
</dbReference>
<keyword evidence="2" id="KW-0808">Transferase</keyword>
<dbReference type="PANTHER" id="PTHR11927:SF9">
    <property type="entry name" value="L-FUCOSYLTRANSFERASE"/>
    <property type="match status" value="1"/>
</dbReference>
<dbReference type="Pfam" id="PF01531">
    <property type="entry name" value="Glyco_transf_11"/>
    <property type="match status" value="1"/>
</dbReference>
<evidence type="ECO:0000256" key="2">
    <source>
        <dbReference type="ARBA" id="ARBA00022679"/>
    </source>
</evidence>
<name>A0A6C0K0S2_9ZZZZ</name>